<name>A0AAV4NEQ8_9ARAC</name>
<keyword evidence="2" id="KW-1185">Reference proteome</keyword>
<dbReference type="Proteomes" id="UP001054837">
    <property type="component" value="Unassembled WGS sequence"/>
</dbReference>
<protein>
    <submittedName>
        <fullName evidence="1">Uncharacterized protein</fullName>
    </submittedName>
</protein>
<gene>
    <name evidence="1" type="ORF">CDAR_77931</name>
</gene>
<dbReference type="EMBL" id="BPLQ01001507">
    <property type="protein sequence ID" value="GIX82353.1"/>
    <property type="molecule type" value="Genomic_DNA"/>
</dbReference>
<evidence type="ECO:0000313" key="1">
    <source>
        <dbReference type="EMBL" id="GIX82353.1"/>
    </source>
</evidence>
<accession>A0AAV4NEQ8</accession>
<sequence length="157" mass="17093">MGVEDFSVTLPQFAKRYPKHLFCKDLLSRAVHTAETTTSIWSAHLSHTTAHRVHISVEIPNHRCARGCDKDEICMSDTSQFLSAGLLKLTSADGLPVSEREGGAVEITRDLDLPPSMNRDLIPRDVLSHAVHLTGIIRSGHTRGGWGVGSSARGIDS</sequence>
<reference evidence="1 2" key="1">
    <citation type="submission" date="2021-06" db="EMBL/GenBank/DDBJ databases">
        <title>Caerostris darwini draft genome.</title>
        <authorList>
            <person name="Kono N."/>
            <person name="Arakawa K."/>
        </authorList>
    </citation>
    <scope>NUCLEOTIDE SEQUENCE [LARGE SCALE GENOMIC DNA]</scope>
</reference>
<evidence type="ECO:0000313" key="2">
    <source>
        <dbReference type="Proteomes" id="UP001054837"/>
    </source>
</evidence>
<dbReference type="AlphaFoldDB" id="A0AAV4NEQ8"/>
<comment type="caution">
    <text evidence="1">The sequence shown here is derived from an EMBL/GenBank/DDBJ whole genome shotgun (WGS) entry which is preliminary data.</text>
</comment>
<proteinExistence type="predicted"/>
<organism evidence="1 2">
    <name type="scientific">Caerostris darwini</name>
    <dbReference type="NCBI Taxonomy" id="1538125"/>
    <lineage>
        <taxon>Eukaryota</taxon>
        <taxon>Metazoa</taxon>
        <taxon>Ecdysozoa</taxon>
        <taxon>Arthropoda</taxon>
        <taxon>Chelicerata</taxon>
        <taxon>Arachnida</taxon>
        <taxon>Araneae</taxon>
        <taxon>Araneomorphae</taxon>
        <taxon>Entelegynae</taxon>
        <taxon>Araneoidea</taxon>
        <taxon>Araneidae</taxon>
        <taxon>Caerostris</taxon>
    </lineage>
</organism>